<dbReference type="GO" id="GO:0015036">
    <property type="term" value="F:disulfide oxidoreductase activity"/>
    <property type="evidence" value="ECO:0007669"/>
    <property type="project" value="UniProtKB-ARBA"/>
</dbReference>
<dbReference type="InterPro" id="IPR036249">
    <property type="entry name" value="Thioredoxin-like_sf"/>
</dbReference>
<dbReference type="InterPro" id="IPR017937">
    <property type="entry name" value="Thioredoxin_CS"/>
</dbReference>
<dbReference type="PROSITE" id="PS00194">
    <property type="entry name" value="THIOREDOXIN_1"/>
    <property type="match status" value="1"/>
</dbReference>
<dbReference type="AlphaFoldDB" id="A0AA92ID15"/>
<keyword evidence="1" id="KW-0676">Redox-active center</keyword>
<protein>
    <submittedName>
        <fullName evidence="4">Thioredoxin</fullName>
    </submittedName>
</protein>
<dbReference type="PANTHER" id="PTHR43601:SF3">
    <property type="entry name" value="THIOREDOXIN, MITOCHONDRIAL"/>
    <property type="match status" value="1"/>
</dbReference>
<evidence type="ECO:0000256" key="1">
    <source>
        <dbReference type="ARBA" id="ARBA00023284"/>
    </source>
</evidence>
<dbReference type="Proteomes" id="UP000310553">
    <property type="component" value="Chromosome"/>
</dbReference>
<gene>
    <name evidence="4" type="ORF">E7Z57_03580</name>
</gene>
<dbReference type="Gene3D" id="3.40.30.10">
    <property type="entry name" value="Glutaredoxin"/>
    <property type="match status" value="1"/>
</dbReference>
<dbReference type="CDD" id="cd02947">
    <property type="entry name" value="TRX_family"/>
    <property type="match status" value="1"/>
</dbReference>
<dbReference type="SUPFAM" id="SSF52833">
    <property type="entry name" value="Thioredoxin-like"/>
    <property type="match status" value="1"/>
</dbReference>
<proteinExistence type="predicted"/>
<evidence type="ECO:0000256" key="2">
    <source>
        <dbReference type="SAM" id="SignalP"/>
    </source>
</evidence>
<reference evidence="4 5" key="1">
    <citation type="submission" date="2019-04" db="EMBL/GenBank/DDBJ databases">
        <title>Complete Genome of UW386 and Higher Quality Genome of UW700.</title>
        <authorList>
            <person name="Jacobs J."/>
            <person name="Perez A."/>
            <person name="Steidl O."/>
            <person name="Allen C."/>
        </authorList>
    </citation>
    <scope>NUCLEOTIDE SEQUENCE [LARGE SCALE GENOMIC DNA]</scope>
    <source>
        <strain evidence="4 5">UW386</strain>
    </source>
</reference>
<sequence>MKRSAILAPFITALTLWAAVASAAEPKPFTQQDFDKLAHDGKPVVVDVSATWCPTCKAQKPIVESLSKQPAYKDVAILSVDFDADKAILKQFKVSMQSTLIAFKGGKETARSVGDTTPAGIENIFKKAAN</sequence>
<name>A0AA92ID15_RALSL</name>
<dbReference type="PANTHER" id="PTHR43601">
    <property type="entry name" value="THIOREDOXIN, MITOCHONDRIAL"/>
    <property type="match status" value="1"/>
</dbReference>
<dbReference type="GO" id="GO:0045454">
    <property type="term" value="P:cell redox homeostasis"/>
    <property type="evidence" value="ECO:0007669"/>
    <property type="project" value="TreeGrafter"/>
</dbReference>
<keyword evidence="2" id="KW-0732">Signal</keyword>
<dbReference type="InterPro" id="IPR013766">
    <property type="entry name" value="Thioredoxin_domain"/>
</dbReference>
<evidence type="ECO:0000313" key="4">
    <source>
        <dbReference type="EMBL" id="QCX48258.1"/>
    </source>
</evidence>
<feature type="domain" description="Thioredoxin" evidence="3">
    <location>
        <begin position="10"/>
        <end position="130"/>
    </location>
</feature>
<dbReference type="Pfam" id="PF00085">
    <property type="entry name" value="Thioredoxin"/>
    <property type="match status" value="1"/>
</dbReference>
<organism evidence="4 5">
    <name type="scientific">Ralstonia solanacearum</name>
    <name type="common">Pseudomonas solanacearum</name>
    <dbReference type="NCBI Taxonomy" id="305"/>
    <lineage>
        <taxon>Bacteria</taxon>
        <taxon>Pseudomonadati</taxon>
        <taxon>Pseudomonadota</taxon>
        <taxon>Betaproteobacteria</taxon>
        <taxon>Burkholderiales</taxon>
        <taxon>Burkholderiaceae</taxon>
        <taxon>Ralstonia</taxon>
        <taxon>Ralstonia solanacearum species complex</taxon>
    </lineage>
</organism>
<evidence type="ECO:0000259" key="3">
    <source>
        <dbReference type="PROSITE" id="PS51352"/>
    </source>
</evidence>
<dbReference type="EMBL" id="CP039339">
    <property type="protein sequence ID" value="QCX48258.1"/>
    <property type="molecule type" value="Genomic_DNA"/>
</dbReference>
<evidence type="ECO:0000313" key="5">
    <source>
        <dbReference type="Proteomes" id="UP000310553"/>
    </source>
</evidence>
<accession>A0AA92ID15</accession>
<feature type="signal peptide" evidence="2">
    <location>
        <begin position="1"/>
        <end position="23"/>
    </location>
</feature>
<dbReference type="PROSITE" id="PS51352">
    <property type="entry name" value="THIOREDOXIN_2"/>
    <property type="match status" value="1"/>
</dbReference>
<feature type="chain" id="PRO_5041679812" evidence="2">
    <location>
        <begin position="24"/>
        <end position="130"/>
    </location>
</feature>